<keyword evidence="2 3" id="KW-0802">TPR repeat</keyword>
<keyword evidence="5" id="KW-1133">Transmembrane helix</keyword>
<dbReference type="SUPFAM" id="SSF48452">
    <property type="entry name" value="TPR-like"/>
    <property type="match status" value="1"/>
</dbReference>
<comment type="caution">
    <text evidence="7">The sequence shown here is derived from an EMBL/GenBank/DDBJ whole genome shotgun (WGS) entry which is preliminary data.</text>
</comment>
<feature type="domain" description="VWFA" evidence="6">
    <location>
        <begin position="90"/>
        <end position="284"/>
    </location>
</feature>
<dbReference type="SMART" id="SM00028">
    <property type="entry name" value="TPR"/>
    <property type="match status" value="1"/>
</dbReference>
<dbReference type="SMART" id="SM00327">
    <property type="entry name" value="VWA"/>
    <property type="match status" value="1"/>
</dbReference>
<dbReference type="Proteomes" id="UP001155604">
    <property type="component" value="Unassembled WGS sequence"/>
</dbReference>
<name>A0A9X2WVC4_9GAMM</name>
<dbReference type="InterPro" id="IPR050768">
    <property type="entry name" value="UPF0353/GerABKA_families"/>
</dbReference>
<dbReference type="PANTHER" id="PTHR22550:SF14">
    <property type="entry name" value="VWFA DOMAIN-CONTAINING PROTEIN"/>
    <property type="match status" value="1"/>
</dbReference>
<feature type="compositionally biased region" description="Basic and acidic residues" evidence="4">
    <location>
        <begin position="506"/>
        <end position="518"/>
    </location>
</feature>
<feature type="compositionally biased region" description="Low complexity" evidence="4">
    <location>
        <begin position="581"/>
        <end position="596"/>
    </location>
</feature>
<dbReference type="InterPro" id="IPR019734">
    <property type="entry name" value="TPR_rpt"/>
</dbReference>
<evidence type="ECO:0000256" key="5">
    <source>
        <dbReference type="SAM" id="Phobius"/>
    </source>
</evidence>
<dbReference type="Pfam" id="PF07719">
    <property type="entry name" value="TPR_2"/>
    <property type="match status" value="1"/>
</dbReference>
<evidence type="ECO:0000256" key="4">
    <source>
        <dbReference type="SAM" id="MobiDB-lite"/>
    </source>
</evidence>
<evidence type="ECO:0000256" key="3">
    <source>
        <dbReference type="PROSITE-ProRule" id="PRU00339"/>
    </source>
</evidence>
<keyword evidence="5" id="KW-0472">Membrane</keyword>
<dbReference type="AlphaFoldDB" id="A0A9X2WVC4"/>
<protein>
    <submittedName>
        <fullName evidence="7">VWA domain-containing protein</fullName>
    </submittedName>
</protein>
<dbReference type="InterPro" id="IPR036465">
    <property type="entry name" value="vWFA_dom_sf"/>
</dbReference>
<evidence type="ECO:0000259" key="6">
    <source>
        <dbReference type="PROSITE" id="PS50234"/>
    </source>
</evidence>
<dbReference type="PANTHER" id="PTHR22550">
    <property type="entry name" value="SPORE GERMINATION PROTEIN"/>
    <property type="match status" value="1"/>
</dbReference>
<dbReference type="PROSITE" id="PS50234">
    <property type="entry name" value="VWFA"/>
    <property type="match status" value="1"/>
</dbReference>
<keyword evidence="8" id="KW-1185">Reference proteome</keyword>
<organism evidence="7 8">
    <name type="scientific">Shewanella septentrionalis</name>
    <dbReference type="NCBI Taxonomy" id="2952223"/>
    <lineage>
        <taxon>Bacteria</taxon>
        <taxon>Pseudomonadati</taxon>
        <taxon>Pseudomonadota</taxon>
        <taxon>Gammaproteobacteria</taxon>
        <taxon>Alteromonadales</taxon>
        <taxon>Shewanellaceae</taxon>
        <taxon>Shewanella</taxon>
    </lineage>
</organism>
<dbReference type="EMBL" id="JAMTCC010000019">
    <property type="protein sequence ID" value="MCT7946153.1"/>
    <property type="molecule type" value="Genomic_DNA"/>
</dbReference>
<feature type="transmembrane region" description="Helical" evidence="5">
    <location>
        <begin position="58"/>
        <end position="77"/>
    </location>
</feature>
<dbReference type="Pfam" id="PF13519">
    <property type="entry name" value="VWA_2"/>
    <property type="match status" value="1"/>
</dbReference>
<evidence type="ECO:0000313" key="7">
    <source>
        <dbReference type="EMBL" id="MCT7946153.1"/>
    </source>
</evidence>
<evidence type="ECO:0000256" key="1">
    <source>
        <dbReference type="ARBA" id="ARBA00022737"/>
    </source>
</evidence>
<dbReference type="InterPro" id="IPR011990">
    <property type="entry name" value="TPR-like_helical_dom_sf"/>
</dbReference>
<dbReference type="InterPro" id="IPR013105">
    <property type="entry name" value="TPR_2"/>
</dbReference>
<keyword evidence="5" id="KW-0812">Transmembrane</keyword>
<reference evidence="7" key="1">
    <citation type="journal article" date="2023" name="Int. J. Syst. Evol. Microbiol.">
        <title>&lt;i&gt;Shewanella septentrionalis&lt;/i&gt; sp. nov. and &lt;i&gt;Shewanella holmiensis&lt;/i&gt; sp. nov., isolated from Baltic Sea water and sediments.</title>
        <authorList>
            <person name="Martin-Rodriguez A.J."/>
            <person name="Thorell K."/>
            <person name="Joffre E."/>
            <person name="Jensie-Markopoulos S."/>
            <person name="Moore E.R.B."/>
            <person name="Sjoling A."/>
        </authorList>
    </citation>
    <scope>NUCLEOTIDE SEQUENCE</scope>
    <source>
        <strain evidence="7">SP1W3</strain>
    </source>
</reference>
<dbReference type="SUPFAM" id="SSF53300">
    <property type="entry name" value="vWA-like"/>
    <property type="match status" value="1"/>
</dbReference>
<sequence>MSLHFIRPEWLLALVPLALVLLSLWRQHESHSAWNRYIAPHLAKILVTQGSKKSRRPLHLLAFTWLIATFALAGPAVNKQSLPVFAAEQGRVLVMDMSVSMFATDLAPNRLTQAKFRATDLLRNLKEGETGLVAFAGDAFTISPLTRDTGTLLNLLPTLSPDIMPVRGSNLAAGLTQAKTLLTQGGHIRGDIIVMTDGITAAQFDDANSALSGTQYRLAVVAFGTSQGAPIRLPDGQLQRDSSNEVVVASTDFGLLQKLAADNKGVLIQNRTDGNDLAQLQHWLSDTGDAKATDLDGETWQDLGPYLALLLLLPALFSFRQGIVASVGFATLIGGLLLAAAPQPAHASVWDNAWDNVWKTTDQQAMQAYQSQDYANAAKQFESPQWRGSAQYKAGDYEQALKTFEQDSSAQGLYNQGNALMQLGKPDKAKERYQAALEKQADFPAAKANLELAEKQLKEQQKQQGKNDQQDKNQDQQGDQQSGDSNSGDQQSGDQQSGNQQSQDKQQSDQDSAQKDTQDQAGQESQDQQDNANPEQSSDQSPEQQKADEQESEQESEQDKQNGNAQDKQDEALQDQDKAQQDQQAKQQNAEQQNAEQDAKENEPVDNSPADNEAKMQAQANTDAEEQKSAEQAKQSVGAKDAPEKDAQDKQEAAMSESVEAPPTNSEPLPAEMQRALRGVSEDPQVLLRNKMQLEYQKRRQNGQISKDNEQW</sequence>
<feature type="compositionally biased region" description="Basic and acidic residues" evidence="4">
    <location>
        <begin position="641"/>
        <end position="652"/>
    </location>
</feature>
<dbReference type="Gene3D" id="1.25.40.10">
    <property type="entry name" value="Tetratricopeptide repeat domain"/>
    <property type="match status" value="1"/>
</dbReference>
<gene>
    <name evidence="7" type="ORF">NE536_12395</name>
</gene>
<feature type="repeat" description="TPR" evidence="3">
    <location>
        <begin position="410"/>
        <end position="443"/>
    </location>
</feature>
<proteinExistence type="predicted"/>
<evidence type="ECO:0000256" key="2">
    <source>
        <dbReference type="ARBA" id="ARBA00022803"/>
    </source>
</evidence>
<feature type="compositionally biased region" description="Low complexity" evidence="4">
    <location>
        <begin position="519"/>
        <end position="544"/>
    </location>
</feature>
<keyword evidence="1" id="KW-0677">Repeat</keyword>
<dbReference type="Gene3D" id="3.40.50.410">
    <property type="entry name" value="von Willebrand factor, type A domain"/>
    <property type="match status" value="1"/>
</dbReference>
<dbReference type="InterPro" id="IPR002035">
    <property type="entry name" value="VWF_A"/>
</dbReference>
<dbReference type="PROSITE" id="PS50005">
    <property type="entry name" value="TPR"/>
    <property type="match status" value="1"/>
</dbReference>
<feature type="compositionally biased region" description="Low complexity" evidence="4">
    <location>
        <begin position="475"/>
        <end position="505"/>
    </location>
</feature>
<feature type="compositionally biased region" description="Basic and acidic residues" evidence="4">
    <location>
        <begin position="567"/>
        <end position="580"/>
    </location>
</feature>
<feature type="region of interest" description="Disordered" evidence="4">
    <location>
        <begin position="457"/>
        <end position="712"/>
    </location>
</feature>
<dbReference type="RefSeq" id="WP_261272867.1">
    <property type="nucleotide sequence ID" value="NZ_JAMTCC010000019.1"/>
</dbReference>
<evidence type="ECO:0000313" key="8">
    <source>
        <dbReference type="Proteomes" id="UP001155604"/>
    </source>
</evidence>
<accession>A0A9X2WVC4</accession>